<evidence type="ECO:0000313" key="5">
    <source>
        <dbReference type="WBParaSite" id="SVE_0986500.1"/>
    </source>
</evidence>
<comment type="function">
    <text evidence="1">Central component in molecular interactions underlying sperm crawling. Forms an extensive filament system that extends from sperm villipoda, along the leading edge of the pseudopod.</text>
</comment>
<reference evidence="4" key="1">
    <citation type="submission" date="2014-07" db="EMBL/GenBank/DDBJ databases">
        <authorList>
            <person name="Martin A.A"/>
            <person name="De Silva N."/>
        </authorList>
    </citation>
    <scope>NUCLEOTIDE SEQUENCE</scope>
</reference>
<dbReference type="Gene3D" id="2.60.40.10">
    <property type="entry name" value="Immunoglobulins"/>
    <property type="match status" value="1"/>
</dbReference>
<dbReference type="Proteomes" id="UP000035680">
    <property type="component" value="Unassembled WGS sequence"/>
</dbReference>
<dbReference type="STRING" id="75913.A0A0K0FLF0"/>
<feature type="domain" description="MSP" evidence="3">
    <location>
        <begin position="5"/>
        <end position="122"/>
    </location>
</feature>
<organism evidence="4 5">
    <name type="scientific">Strongyloides venezuelensis</name>
    <name type="common">Threadworm</name>
    <dbReference type="NCBI Taxonomy" id="75913"/>
    <lineage>
        <taxon>Eukaryota</taxon>
        <taxon>Metazoa</taxon>
        <taxon>Ecdysozoa</taxon>
        <taxon>Nematoda</taxon>
        <taxon>Chromadorea</taxon>
        <taxon>Rhabditida</taxon>
        <taxon>Tylenchina</taxon>
        <taxon>Panagrolaimomorpha</taxon>
        <taxon>Strongyloidoidea</taxon>
        <taxon>Strongyloididae</taxon>
        <taxon>Strongyloides</taxon>
    </lineage>
</organism>
<proteinExistence type="predicted"/>
<sequence>MTDFPLIIEPGDKILFFSKFLGDQACSVTINVKNSTKEHQACKVKCTNNEMFKIRPPVSTIKPESSGKIVITFNPKKQIPECGKHFFNFYSCPFDGELNPRKFFATEKAKDSMSKKIFVDFKKEEEVKENDKENKDVEKKDVEKKDNEKKENNEKIDNEKKE</sequence>
<evidence type="ECO:0000256" key="1">
    <source>
        <dbReference type="RuleBase" id="RU003425"/>
    </source>
</evidence>
<dbReference type="AlphaFoldDB" id="A0A0K0FLF0"/>
<feature type="region of interest" description="Disordered" evidence="2">
    <location>
        <begin position="125"/>
        <end position="162"/>
    </location>
</feature>
<reference evidence="5" key="2">
    <citation type="submission" date="2015-08" db="UniProtKB">
        <authorList>
            <consortium name="WormBaseParasite"/>
        </authorList>
    </citation>
    <scope>IDENTIFICATION</scope>
</reference>
<dbReference type="Pfam" id="PF00635">
    <property type="entry name" value="Motile_Sperm"/>
    <property type="match status" value="1"/>
</dbReference>
<keyword evidence="1" id="KW-0963">Cytoplasm</keyword>
<dbReference type="WBParaSite" id="SVE_0986500.1">
    <property type="protein sequence ID" value="SVE_0986500.1"/>
    <property type="gene ID" value="SVE_0986500"/>
</dbReference>
<evidence type="ECO:0000313" key="4">
    <source>
        <dbReference type="Proteomes" id="UP000035680"/>
    </source>
</evidence>
<evidence type="ECO:0000256" key="2">
    <source>
        <dbReference type="SAM" id="MobiDB-lite"/>
    </source>
</evidence>
<dbReference type="PANTHER" id="PTHR21513">
    <property type="entry name" value="MAJOR SPERM PROTEIN"/>
    <property type="match status" value="1"/>
</dbReference>
<accession>A0A0K0FLF0</accession>
<dbReference type="SUPFAM" id="SSF49354">
    <property type="entry name" value="PapD-like"/>
    <property type="match status" value="1"/>
</dbReference>
<evidence type="ECO:0000259" key="3">
    <source>
        <dbReference type="PROSITE" id="PS50202"/>
    </source>
</evidence>
<dbReference type="InterPro" id="IPR013783">
    <property type="entry name" value="Ig-like_fold"/>
</dbReference>
<dbReference type="InterPro" id="IPR008962">
    <property type="entry name" value="PapD-like_sf"/>
</dbReference>
<protein>
    <recommendedName>
        <fullName evidence="1">Major sperm protein</fullName>
    </recommendedName>
</protein>
<dbReference type="InterPro" id="IPR000535">
    <property type="entry name" value="MSP_dom"/>
</dbReference>
<keyword evidence="1" id="KW-0206">Cytoskeleton</keyword>
<name>A0A0K0FLF0_STRVS</name>
<dbReference type="PROSITE" id="PS50202">
    <property type="entry name" value="MSP"/>
    <property type="match status" value="1"/>
</dbReference>
<dbReference type="PANTHER" id="PTHR21513:SF19">
    <property type="entry name" value="MAJOR SPERM PROTEIN"/>
    <property type="match status" value="1"/>
</dbReference>
<keyword evidence="4" id="KW-1185">Reference proteome</keyword>